<organism evidence="9">
    <name type="scientific">Dictyoglomus thermophilum</name>
    <dbReference type="NCBI Taxonomy" id="14"/>
    <lineage>
        <taxon>Bacteria</taxon>
        <taxon>Pseudomonadati</taxon>
        <taxon>Dictyoglomota</taxon>
        <taxon>Dictyoglomia</taxon>
        <taxon>Dictyoglomales</taxon>
        <taxon>Dictyoglomaceae</taxon>
        <taxon>Dictyoglomus</taxon>
    </lineage>
</organism>
<evidence type="ECO:0000256" key="7">
    <source>
        <dbReference type="RuleBase" id="RU361154"/>
    </source>
</evidence>
<evidence type="ECO:0000259" key="8">
    <source>
        <dbReference type="SMART" id="SM01038"/>
    </source>
</evidence>
<evidence type="ECO:0000256" key="5">
    <source>
        <dbReference type="ARBA" id="ARBA00023295"/>
    </source>
</evidence>
<dbReference type="SUPFAM" id="SSF74650">
    <property type="entry name" value="Galactose mutarotase-like"/>
    <property type="match status" value="1"/>
</dbReference>
<dbReference type="Pfam" id="PF00703">
    <property type="entry name" value="Glyco_hydro_2"/>
    <property type="match status" value="1"/>
</dbReference>
<evidence type="ECO:0000256" key="2">
    <source>
        <dbReference type="ARBA" id="ARBA00007401"/>
    </source>
</evidence>
<dbReference type="InterPro" id="IPR008979">
    <property type="entry name" value="Galactose-bd-like_sf"/>
</dbReference>
<dbReference type="GO" id="GO:0009341">
    <property type="term" value="C:beta-galactosidase complex"/>
    <property type="evidence" value="ECO:0007669"/>
    <property type="project" value="InterPro"/>
</dbReference>
<proteinExistence type="inferred from homology"/>
<protein>
    <recommendedName>
        <fullName evidence="3 7">Beta-galactosidase</fullName>
        <ecNumber evidence="3 7">3.2.1.23</ecNumber>
    </recommendedName>
    <alternativeName>
        <fullName evidence="6 7">Lactase</fullName>
    </alternativeName>
</protein>
<dbReference type="InterPro" id="IPR023232">
    <property type="entry name" value="Glyco_hydro_2_AS"/>
</dbReference>
<dbReference type="EC" id="3.2.1.23" evidence="3 7"/>
<reference evidence="9" key="1">
    <citation type="journal article" date="2020" name="mSystems">
        <title>Genome- and Community-Level Interaction Insights into Carbon Utilization and Element Cycling Functions of Hydrothermarchaeota in Hydrothermal Sediment.</title>
        <authorList>
            <person name="Zhou Z."/>
            <person name="Liu Y."/>
            <person name="Xu W."/>
            <person name="Pan J."/>
            <person name="Luo Z.H."/>
            <person name="Li M."/>
        </authorList>
    </citation>
    <scope>NUCLEOTIDE SEQUENCE [LARGE SCALE GENOMIC DNA]</scope>
    <source>
        <strain evidence="9">SpSt-81</strain>
    </source>
</reference>
<gene>
    <name evidence="9" type="ORF">ENW00_02990</name>
</gene>
<dbReference type="GO" id="GO:0005990">
    <property type="term" value="P:lactose catabolic process"/>
    <property type="evidence" value="ECO:0007669"/>
    <property type="project" value="TreeGrafter"/>
</dbReference>
<dbReference type="Gene3D" id="2.70.98.10">
    <property type="match status" value="1"/>
</dbReference>
<dbReference type="PANTHER" id="PTHR46323:SF2">
    <property type="entry name" value="BETA-GALACTOSIDASE"/>
    <property type="match status" value="1"/>
</dbReference>
<dbReference type="SMART" id="SM01038">
    <property type="entry name" value="Bgal_small_N"/>
    <property type="match status" value="1"/>
</dbReference>
<dbReference type="InterPro" id="IPR014718">
    <property type="entry name" value="GH-type_carb-bd"/>
</dbReference>
<dbReference type="GO" id="GO:0030246">
    <property type="term" value="F:carbohydrate binding"/>
    <property type="evidence" value="ECO:0007669"/>
    <property type="project" value="InterPro"/>
</dbReference>
<feature type="domain" description="Beta galactosidase small chain/" evidence="8">
    <location>
        <begin position="724"/>
        <end position="998"/>
    </location>
</feature>
<dbReference type="InterPro" id="IPR013783">
    <property type="entry name" value="Ig-like_fold"/>
</dbReference>
<dbReference type="InterPro" id="IPR036156">
    <property type="entry name" value="Beta-gal/glucu_dom_sf"/>
</dbReference>
<dbReference type="SUPFAM" id="SSF51445">
    <property type="entry name" value="(Trans)glycosidases"/>
    <property type="match status" value="1"/>
</dbReference>
<dbReference type="InterPro" id="IPR017853">
    <property type="entry name" value="GH"/>
</dbReference>
<dbReference type="Pfam" id="PF02836">
    <property type="entry name" value="Glyco_hydro_2_C"/>
    <property type="match status" value="1"/>
</dbReference>
<dbReference type="InterPro" id="IPR006101">
    <property type="entry name" value="Glyco_hydro_2"/>
</dbReference>
<dbReference type="Pfam" id="PF02929">
    <property type="entry name" value="Bgal_small_N"/>
    <property type="match status" value="1"/>
</dbReference>
<evidence type="ECO:0000256" key="6">
    <source>
        <dbReference type="ARBA" id="ARBA00032230"/>
    </source>
</evidence>
<dbReference type="Gene3D" id="3.20.20.80">
    <property type="entry name" value="Glycosidases"/>
    <property type="match status" value="1"/>
</dbReference>
<dbReference type="Pfam" id="PF16353">
    <property type="entry name" value="LacZ_4"/>
    <property type="match status" value="1"/>
</dbReference>
<comment type="similarity">
    <text evidence="2 7">Belongs to the glycosyl hydrolase 2 family.</text>
</comment>
<keyword evidence="5 7" id="KW-0326">Glycosidase</keyword>
<name>A0A7C3MHD7_DICTH</name>
<accession>A0A7C3MHD7</accession>
<dbReference type="SUPFAM" id="SSF49785">
    <property type="entry name" value="Galactose-binding domain-like"/>
    <property type="match status" value="1"/>
</dbReference>
<dbReference type="SUPFAM" id="SSF49303">
    <property type="entry name" value="beta-Galactosidase/glucuronidase domain"/>
    <property type="match status" value="2"/>
</dbReference>
<dbReference type="InterPro" id="IPR032312">
    <property type="entry name" value="LacZ_4"/>
</dbReference>
<dbReference type="PANTHER" id="PTHR46323">
    <property type="entry name" value="BETA-GALACTOSIDASE"/>
    <property type="match status" value="1"/>
</dbReference>
<dbReference type="InterPro" id="IPR004199">
    <property type="entry name" value="B-gal_small/dom_5"/>
</dbReference>
<dbReference type="Gene3D" id="2.60.40.10">
    <property type="entry name" value="Immunoglobulins"/>
    <property type="match status" value="2"/>
</dbReference>
<dbReference type="InterPro" id="IPR006104">
    <property type="entry name" value="Glyco_hydro_2_N"/>
</dbReference>
<dbReference type="InterPro" id="IPR006102">
    <property type="entry name" value="Ig-like_GH2"/>
</dbReference>
<sequence length="1021" mass="120575">MKLWENYKITGINVLKPRAYFIPFTELEKAKTYEKGLSIGYKLLNGVWKFMFIESPEYSPNNFWTEEFDDTNWDEIIVPSPWETQGYDKPYYTDFLYLFPINPPYVPTKNPCGIYRRRFNIDKSWLEKRIILRFHGVSSAFSVWLNGKEVGYSKGSRLTSEFDISHVVRENDNLIVVRVYKWSDSSYLEDQDMWKLGGITRDVELIVEPEDGIYDYFVIPYLDEDYSKGSLNLKIEFNKILEDYKLKTILMDEEEIIISENIYEFSKNNSLELTIGNLKIKKWSDEEPYLYDLFIVLEKDEKVIEVIPQKVGFRKIEIKGNTFTLNGKKIKLKGINRHEFHPKLGYYTPKEVVEKDIKILKQHNFNAIRTSHYPNSPYFYDLCDKYGIYVIAECDLETHGFEIINKYNFISNNPEWRLSFENRIERTVQRDKNHPSIIMWSLGNESSFGDNFIYAAQKIKSIDKSRLIHYEGDKDAKIVDIYSTMYTWIEPENSNRSLKEIIENTKKPYILCEYAHAMGTGPGGLKEYEEFMENYDNFQGAFIWEYCDHGLLIKNNENFIFGGDFPEDSNFCIDGLLFPDRSIKPGLLEAKNVFSPIKIKPKDLNKGEFIVKNLYYFSDLSNITLSVEIFSLNKILFNKTINSLNIDPQEEKTIVIDDIPQILKNYNEEIFINFVFQLKENTIWAHKGHVISYYQFKLKENNNTKRKIMTPKDYSMEENEQYITIKGEDFNIKFDKVNAKLTDGYKNSFKLLYKGPFFNLWRAPIDNDRNIVKDYIEKYRLPFLQERIDKVNITPHKSFVEVYVTATYGTLNSSWLYILEYKYLIIPDGNIYIKIKGNTEGDKHLAPTMLPKIGFKWYLDKNLEKVLWYGRGPEINYPDMKESSIIGIYEKNINDLIIKYIKPQDAGNREECRFVSLTNELGFGLFAGSKTPFSFSAYYYEDEDLQKTKYFHELQKRNYIVFNTDYKQNALGSNSCGQNQLKKYRCIFENFEFSILISLFNKYEISEKSKYLNDVLIENEC</sequence>
<evidence type="ECO:0000256" key="4">
    <source>
        <dbReference type="ARBA" id="ARBA00022801"/>
    </source>
</evidence>
<dbReference type="InterPro" id="IPR023230">
    <property type="entry name" value="Glyco_hydro_2_CS"/>
</dbReference>
<evidence type="ECO:0000256" key="1">
    <source>
        <dbReference type="ARBA" id="ARBA00001412"/>
    </source>
</evidence>
<dbReference type="GO" id="GO:0004565">
    <property type="term" value="F:beta-galactosidase activity"/>
    <property type="evidence" value="ECO:0007669"/>
    <property type="project" value="UniProtKB-EC"/>
</dbReference>
<evidence type="ECO:0000256" key="3">
    <source>
        <dbReference type="ARBA" id="ARBA00012756"/>
    </source>
</evidence>
<dbReference type="PROSITE" id="PS00608">
    <property type="entry name" value="GLYCOSYL_HYDROL_F2_2"/>
    <property type="match status" value="1"/>
</dbReference>
<comment type="caution">
    <text evidence="9">The sequence shown here is derived from an EMBL/GenBank/DDBJ whole genome shotgun (WGS) entry which is preliminary data.</text>
</comment>
<comment type="catalytic activity">
    <reaction evidence="1 7">
        <text>Hydrolysis of terminal non-reducing beta-D-galactose residues in beta-D-galactosides.</text>
        <dbReference type="EC" id="3.2.1.23"/>
    </reaction>
</comment>
<dbReference type="InterPro" id="IPR050347">
    <property type="entry name" value="Bact_Beta-galactosidase"/>
</dbReference>
<evidence type="ECO:0000313" key="9">
    <source>
        <dbReference type="EMBL" id="HFX13110.1"/>
    </source>
</evidence>
<dbReference type="InterPro" id="IPR006103">
    <property type="entry name" value="Glyco_hydro_2_cat"/>
</dbReference>
<dbReference type="PROSITE" id="PS00719">
    <property type="entry name" value="GLYCOSYL_HYDROL_F2_1"/>
    <property type="match status" value="1"/>
</dbReference>
<dbReference type="AlphaFoldDB" id="A0A7C3MHD7"/>
<keyword evidence="4 7" id="KW-0378">Hydrolase</keyword>
<dbReference type="InterPro" id="IPR011013">
    <property type="entry name" value="Gal_mutarotase_sf_dom"/>
</dbReference>
<dbReference type="Pfam" id="PF02837">
    <property type="entry name" value="Glyco_hydro_2_N"/>
    <property type="match status" value="1"/>
</dbReference>
<dbReference type="Gene3D" id="2.60.120.260">
    <property type="entry name" value="Galactose-binding domain-like"/>
    <property type="match status" value="1"/>
</dbReference>
<dbReference type="PRINTS" id="PR00132">
    <property type="entry name" value="GLHYDRLASE2"/>
</dbReference>
<dbReference type="EMBL" id="DTIN01000009">
    <property type="protein sequence ID" value="HFX13110.1"/>
    <property type="molecule type" value="Genomic_DNA"/>
</dbReference>